<dbReference type="Gene3D" id="3.40.50.12780">
    <property type="entry name" value="N-terminal domain of ligase-like"/>
    <property type="match status" value="1"/>
</dbReference>
<dbReference type="SUPFAM" id="SSF56801">
    <property type="entry name" value="Acetyl-CoA synthetase-like"/>
    <property type="match status" value="1"/>
</dbReference>
<dbReference type="GO" id="GO:0016020">
    <property type="term" value="C:membrane"/>
    <property type="evidence" value="ECO:0007669"/>
    <property type="project" value="TreeGrafter"/>
</dbReference>
<keyword evidence="2" id="KW-0472">Membrane</keyword>
<feature type="domain" description="AMP-dependent synthetase/ligase" evidence="3">
    <location>
        <begin position="147"/>
        <end position="550"/>
    </location>
</feature>
<protein>
    <recommendedName>
        <fullName evidence="3">AMP-dependent synthetase/ligase domain-containing protein</fullName>
    </recommendedName>
</protein>
<dbReference type="PANTHER" id="PTHR43272:SF11">
    <property type="entry name" value="AMP-DEPENDENT SYNTHETASE_LIGASE DOMAIN-CONTAINING PROTEIN"/>
    <property type="match status" value="1"/>
</dbReference>
<accession>A0AAE0MVN3</accession>
<feature type="region of interest" description="Disordered" evidence="1">
    <location>
        <begin position="58"/>
        <end position="100"/>
    </location>
</feature>
<gene>
    <name evidence="4" type="ORF">B0H65DRAFT_457165</name>
</gene>
<keyword evidence="2" id="KW-1133">Transmembrane helix</keyword>
<dbReference type="InterPro" id="IPR042099">
    <property type="entry name" value="ANL_N_sf"/>
</dbReference>
<evidence type="ECO:0000313" key="5">
    <source>
        <dbReference type="Proteomes" id="UP001278500"/>
    </source>
</evidence>
<dbReference type="InterPro" id="IPR000873">
    <property type="entry name" value="AMP-dep_synth/lig_dom"/>
</dbReference>
<reference evidence="4" key="1">
    <citation type="journal article" date="2023" name="Mol. Phylogenet. Evol.">
        <title>Genome-scale phylogeny and comparative genomics of the fungal order Sordariales.</title>
        <authorList>
            <person name="Hensen N."/>
            <person name="Bonometti L."/>
            <person name="Westerberg I."/>
            <person name="Brannstrom I.O."/>
            <person name="Guillou S."/>
            <person name="Cros-Aarteil S."/>
            <person name="Calhoun S."/>
            <person name="Haridas S."/>
            <person name="Kuo A."/>
            <person name="Mondo S."/>
            <person name="Pangilinan J."/>
            <person name="Riley R."/>
            <person name="LaButti K."/>
            <person name="Andreopoulos B."/>
            <person name="Lipzen A."/>
            <person name="Chen C."/>
            <person name="Yan M."/>
            <person name="Daum C."/>
            <person name="Ng V."/>
            <person name="Clum A."/>
            <person name="Steindorff A."/>
            <person name="Ohm R.A."/>
            <person name="Martin F."/>
            <person name="Silar P."/>
            <person name="Natvig D.O."/>
            <person name="Lalanne C."/>
            <person name="Gautier V."/>
            <person name="Ament-Velasquez S.L."/>
            <person name="Kruys A."/>
            <person name="Hutchinson M.I."/>
            <person name="Powell A.J."/>
            <person name="Barry K."/>
            <person name="Miller A.N."/>
            <person name="Grigoriev I.V."/>
            <person name="Debuchy R."/>
            <person name="Gladieux P."/>
            <person name="Hiltunen Thoren M."/>
            <person name="Johannesson H."/>
        </authorList>
    </citation>
    <scope>NUCLEOTIDE SEQUENCE</scope>
    <source>
        <strain evidence="4">CBS 560.94</strain>
    </source>
</reference>
<evidence type="ECO:0000313" key="4">
    <source>
        <dbReference type="EMBL" id="KAK3351205.1"/>
    </source>
</evidence>
<keyword evidence="2" id="KW-0812">Transmembrane</keyword>
<feature type="transmembrane region" description="Helical" evidence="2">
    <location>
        <begin position="173"/>
        <end position="194"/>
    </location>
</feature>
<evidence type="ECO:0000256" key="2">
    <source>
        <dbReference type="SAM" id="Phobius"/>
    </source>
</evidence>
<organism evidence="4 5">
    <name type="scientific">Neurospora tetraspora</name>
    <dbReference type="NCBI Taxonomy" id="94610"/>
    <lineage>
        <taxon>Eukaryota</taxon>
        <taxon>Fungi</taxon>
        <taxon>Dikarya</taxon>
        <taxon>Ascomycota</taxon>
        <taxon>Pezizomycotina</taxon>
        <taxon>Sordariomycetes</taxon>
        <taxon>Sordariomycetidae</taxon>
        <taxon>Sordariales</taxon>
        <taxon>Sordariaceae</taxon>
        <taxon>Neurospora</taxon>
    </lineage>
</organism>
<feature type="compositionally biased region" description="Polar residues" evidence="1">
    <location>
        <begin position="58"/>
        <end position="68"/>
    </location>
</feature>
<evidence type="ECO:0000256" key="1">
    <source>
        <dbReference type="SAM" id="MobiDB-lite"/>
    </source>
</evidence>
<feature type="transmembrane region" description="Helical" evidence="2">
    <location>
        <begin position="20"/>
        <end position="39"/>
    </location>
</feature>
<dbReference type="PANTHER" id="PTHR43272">
    <property type="entry name" value="LONG-CHAIN-FATTY-ACID--COA LIGASE"/>
    <property type="match status" value="1"/>
</dbReference>
<evidence type="ECO:0000259" key="3">
    <source>
        <dbReference type="Pfam" id="PF00501"/>
    </source>
</evidence>
<sequence length="569" mass="61648">MGAFDNLLLTLDEGITDFFAQWNMYTTIIVTAFIGFITYQISTRKDPDTHPMLLVRQSQGSPVRQPGQSPVYRGQSAPHGMPLQTGLNVKDPGASRWARGRDGDLRDIWRQAVGGVQEDGPNKGAKGKILSVFGTEHVTEHSLDDITRQINLIGGHIKEQGGSRVAIYIPNSVELLAALFACAFYNLTAVILPFEQPEEDVISMLRRSGADTVITAPGSFPFDLVAKHYPNLRQLIWIVDEGSRHMDWNEVPEGTGSSVNVSTWHEIIGDSPAAAGRELPPLEGQKEPSDVILFWQFKSGIPSEMVTFTAGNFASAIASQLFAIPTSQKMGPSDLFLPADSLANSHTLVLTLAALFSNASVALNSVGTQAYDLAAATRGISPTILVATPTALVKTHQETASNFSSLIARNLHWLQTRHLTQYGVMPTASFLSSYYDSLRPSIGTKPGKLRLILTAERVGADTPRLSSQVLSDLRAYTGARIIYALTAAKVAGAVAQTLFYDYRVFEDKCSHFGPPLSSTEVFFKDMGEYKTTDGVSRGEIVVRGPSVSGGETALGVAGYMRDDNTLAYA</sequence>
<reference evidence="4" key="2">
    <citation type="submission" date="2023-06" db="EMBL/GenBank/DDBJ databases">
        <authorList>
            <consortium name="Lawrence Berkeley National Laboratory"/>
            <person name="Haridas S."/>
            <person name="Hensen N."/>
            <person name="Bonometti L."/>
            <person name="Westerberg I."/>
            <person name="Brannstrom I.O."/>
            <person name="Guillou S."/>
            <person name="Cros-Aarteil S."/>
            <person name="Calhoun S."/>
            <person name="Kuo A."/>
            <person name="Mondo S."/>
            <person name="Pangilinan J."/>
            <person name="Riley R."/>
            <person name="Labutti K."/>
            <person name="Andreopoulos B."/>
            <person name="Lipzen A."/>
            <person name="Chen C."/>
            <person name="Yanf M."/>
            <person name="Daum C."/>
            <person name="Ng V."/>
            <person name="Clum A."/>
            <person name="Steindorff A."/>
            <person name="Ohm R."/>
            <person name="Martin F."/>
            <person name="Silar P."/>
            <person name="Natvig D."/>
            <person name="Lalanne C."/>
            <person name="Gautier V."/>
            <person name="Ament-Velasquez S.L."/>
            <person name="Kruys A."/>
            <person name="Hutchinson M.I."/>
            <person name="Powell A.J."/>
            <person name="Barry K."/>
            <person name="Miller A.N."/>
            <person name="Grigoriev I.V."/>
            <person name="Debuchy R."/>
            <person name="Gladieux P."/>
            <person name="Thoren M.H."/>
            <person name="Johannesson H."/>
        </authorList>
    </citation>
    <scope>NUCLEOTIDE SEQUENCE</scope>
    <source>
        <strain evidence="4">CBS 560.94</strain>
    </source>
</reference>
<name>A0AAE0MVN3_9PEZI</name>
<dbReference type="Proteomes" id="UP001278500">
    <property type="component" value="Unassembled WGS sequence"/>
</dbReference>
<dbReference type="GO" id="GO:0005783">
    <property type="term" value="C:endoplasmic reticulum"/>
    <property type="evidence" value="ECO:0007669"/>
    <property type="project" value="TreeGrafter"/>
</dbReference>
<dbReference type="EMBL" id="JAUEPP010000002">
    <property type="protein sequence ID" value="KAK3351205.1"/>
    <property type="molecule type" value="Genomic_DNA"/>
</dbReference>
<proteinExistence type="predicted"/>
<dbReference type="GO" id="GO:0004467">
    <property type="term" value="F:long-chain fatty acid-CoA ligase activity"/>
    <property type="evidence" value="ECO:0007669"/>
    <property type="project" value="TreeGrafter"/>
</dbReference>
<dbReference type="RefSeq" id="XP_062684500.1">
    <property type="nucleotide sequence ID" value="XM_062826337.1"/>
</dbReference>
<dbReference type="GeneID" id="87863491"/>
<dbReference type="Pfam" id="PF00501">
    <property type="entry name" value="AMP-binding"/>
    <property type="match status" value="1"/>
</dbReference>
<dbReference type="AlphaFoldDB" id="A0AAE0MVN3"/>
<comment type="caution">
    <text evidence="4">The sequence shown here is derived from an EMBL/GenBank/DDBJ whole genome shotgun (WGS) entry which is preliminary data.</text>
</comment>
<keyword evidence="5" id="KW-1185">Reference proteome</keyword>